<reference evidence="2 3" key="1">
    <citation type="journal article" date="2014" name="Nat. Commun.">
        <title>Molecular traces of alternative social organization in a termite genome.</title>
        <authorList>
            <person name="Terrapon N."/>
            <person name="Li C."/>
            <person name="Robertson H.M."/>
            <person name="Ji L."/>
            <person name="Meng X."/>
            <person name="Booth W."/>
            <person name="Chen Z."/>
            <person name="Childers C.P."/>
            <person name="Glastad K.M."/>
            <person name="Gokhale K."/>
            <person name="Gowin J."/>
            <person name="Gronenberg W."/>
            <person name="Hermansen R.A."/>
            <person name="Hu H."/>
            <person name="Hunt B.G."/>
            <person name="Huylmans A.K."/>
            <person name="Khalil S.M."/>
            <person name="Mitchell R.D."/>
            <person name="Munoz-Torres M.C."/>
            <person name="Mustard J.A."/>
            <person name="Pan H."/>
            <person name="Reese J.T."/>
            <person name="Scharf M.E."/>
            <person name="Sun F."/>
            <person name="Vogel H."/>
            <person name="Xiao J."/>
            <person name="Yang W."/>
            <person name="Yang Z."/>
            <person name="Yang Z."/>
            <person name="Zhou J."/>
            <person name="Zhu J."/>
            <person name="Brent C.S."/>
            <person name="Elsik C.G."/>
            <person name="Goodisman M.A."/>
            <person name="Liberles D.A."/>
            <person name="Roe R.M."/>
            <person name="Vargo E.L."/>
            <person name="Vilcinskas A."/>
            <person name="Wang J."/>
            <person name="Bornberg-Bauer E."/>
            <person name="Korb J."/>
            <person name="Zhang G."/>
            <person name="Liebig J."/>
        </authorList>
    </citation>
    <scope>NUCLEOTIDE SEQUENCE [LARGE SCALE GENOMIC DNA]</scope>
    <source>
        <tissue evidence="2">Whole organism</tissue>
    </source>
</reference>
<proteinExistence type="predicted"/>
<feature type="compositionally biased region" description="Low complexity" evidence="1">
    <location>
        <begin position="38"/>
        <end position="48"/>
    </location>
</feature>
<gene>
    <name evidence="2" type="ORF">L798_09394</name>
</gene>
<sequence>MPRDETSLSSQDTGKLMGRDTEVTKLSVLEDDQGTLPRESSSEVVSTETTERSRSNMLNATDKGKGVENKPSGELKNIKSFYKIMDAVVVQPWIYLWEVIEELM</sequence>
<evidence type="ECO:0000256" key="1">
    <source>
        <dbReference type="SAM" id="MobiDB-lite"/>
    </source>
</evidence>
<accession>A0A067RW11</accession>
<dbReference type="EMBL" id="KK852428">
    <property type="protein sequence ID" value="KDR24059.1"/>
    <property type="molecule type" value="Genomic_DNA"/>
</dbReference>
<dbReference type="InParanoid" id="A0A067RW11"/>
<organism evidence="2 3">
    <name type="scientific">Zootermopsis nevadensis</name>
    <name type="common">Dampwood termite</name>
    <dbReference type="NCBI Taxonomy" id="136037"/>
    <lineage>
        <taxon>Eukaryota</taxon>
        <taxon>Metazoa</taxon>
        <taxon>Ecdysozoa</taxon>
        <taxon>Arthropoda</taxon>
        <taxon>Hexapoda</taxon>
        <taxon>Insecta</taxon>
        <taxon>Pterygota</taxon>
        <taxon>Neoptera</taxon>
        <taxon>Polyneoptera</taxon>
        <taxon>Dictyoptera</taxon>
        <taxon>Blattodea</taxon>
        <taxon>Blattoidea</taxon>
        <taxon>Termitoidae</taxon>
        <taxon>Termopsidae</taxon>
        <taxon>Zootermopsis</taxon>
    </lineage>
</organism>
<protein>
    <submittedName>
        <fullName evidence="2">Uncharacterized protein</fullName>
    </submittedName>
</protein>
<dbReference type="Proteomes" id="UP000027135">
    <property type="component" value="Unassembled WGS sequence"/>
</dbReference>
<evidence type="ECO:0000313" key="3">
    <source>
        <dbReference type="Proteomes" id="UP000027135"/>
    </source>
</evidence>
<keyword evidence="3" id="KW-1185">Reference proteome</keyword>
<feature type="region of interest" description="Disordered" evidence="1">
    <location>
        <begin position="1"/>
        <end position="69"/>
    </location>
</feature>
<name>A0A067RW11_ZOONE</name>
<dbReference type="AlphaFoldDB" id="A0A067RW11"/>
<evidence type="ECO:0000313" key="2">
    <source>
        <dbReference type="EMBL" id="KDR24059.1"/>
    </source>
</evidence>